<evidence type="ECO:0000313" key="3">
    <source>
        <dbReference type="Proteomes" id="UP000004994"/>
    </source>
</evidence>
<proteinExistence type="predicted"/>
<sequence length="150" mass="17497">MIMCLCQRDGAEEIKKKKIFLLLLIAVVVMLVVVEEILMWHTFKLLLRQQEGRPFSLTTNLYPLHKDQDVNKLSSYLKKYLAQKLSLQSEDEVELRMLEMLIRPELPLKHLEKLWLCVAPHSGKRPVKVGASGEEFVMILKYSRSHPKLN</sequence>
<keyword evidence="3" id="KW-1185">Reference proteome</keyword>
<dbReference type="InterPro" id="IPR044807">
    <property type="entry name" value="DRIP1-like"/>
</dbReference>
<dbReference type="GO" id="GO:0004842">
    <property type="term" value="F:ubiquitin-protein transferase activity"/>
    <property type="evidence" value="ECO:0007669"/>
    <property type="project" value="InterPro"/>
</dbReference>
<name>A0A3Q7ECK1_SOLLC</name>
<dbReference type="PaxDb" id="4081-Solyc01g020110.1.1"/>
<evidence type="ECO:0000313" key="2">
    <source>
        <dbReference type="EnsemblPlants" id="Solyc01g020110.2.1"/>
    </source>
</evidence>
<accession>A0A3Q7ECK1</accession>
<dbReference type="Gramene" id="Solyc01g020110.2.1">
    <property type="protein sequence ID" value="Solyc01g020110.2.1"/>
    <property type="gene ID" value="Solyc01g020110.2"/>
</dbReference>
<protein>
    <submittedName>
        <fullName evidence="2">Uncharacterized protein</fullName>
    </submittedName>
</protein>
<organism evidence="2">
    <name type="scientific">Solanum lycopersicum</name>
    <name type="common">Tomato</name>
    <name type="synonym">Lycopersicon esculentum</name>
    <dbReference type="NCBI Taxonomy" id="4081"/>
    <lineage>
        <taxon>Eukaryota</taxon>
        <taxon>Viridiplantae</taxon>
        <taxon>Streptophyta</taxon>
        <taxon>Embryophyta</taxon>
        <taxon>Tracheophyta</taxon>
        <taxon>Spermatophyta</taxon>
        <taxon>Magnoliopsida</taxon>
        <taxon>eudicotyledons</taxon>
        <taxon>Gunneridae</taxon>
        <taxon>Pentapetalae</taxon>
        <taxon>asterids</taxon>
        <taxon>lamiids</taxon>
        <taxon>Solanales</taxon>
        <taxon>Solanaceae</taxon>
        <taxon>Solanoideae</taxon>
        <taxon>Solaneae</taxon>
        <taxon>Solanum</taxon>
        <taxon>Solanum subgen. Lycopersicon</taxon>
    </lineage>
</organism>
<dbReference type="PANTHER" id="PTHR46293:SF11">
    <property type="entry name" value="E3 UBIQUITIN PROTEIN LIGASE DRIP1-LIKE"/>
    <property type="match status" value="1"/>
</dbReference>
<keyword evidence="1" id="KW-0472">Membrane</keyword>
<keyword evidence="1" id="KW-1133">Transmembrane helix</keyword>
<reference evidence="2" key="1">
    <citation type="journal article" date="2012" name="Nature">
        <title>The tomato genome sequence provides insights into fleshy fruit evolution.</title>
        <authorList>
            <consortium name="Tomato Genome Consortium"/>
        </authorList>
    </citation>
    <scope>NUCLEOTIDE SEQUENCE [LARGE SCALE GENOMIC DNA]</scope>
    <source>
        <strain evidence="2">cv. Heinz 1706</strain>
    </source>
</reference>
<dbReference type="EnsemblPlants" id="Solyc01g020110.2.1">
    <property type="protein sequence ID" value="Solyc01g020110.2.1"/>
    <property type="gene ID" value="Solyc01g020110.2"/>
</dbReference>
<dbReference type="PANTHER" id="PTHR46293">
    <property type="entry name" value="E3 UBIQUITIN PROTEIN LIGASE DRIP1"/>
    <property type="match status" value="1"/>
</dbReference>
<dbReference type="InParanoid" id="A0A3Q7ECK1"/>
<dbReference type="Proteomes" id="UP000004994">
    <property type="component" value="Chromosome 1"/>
</dbReference>
<evidence type="ECO:0000256" key="1">
    <source>
        <dbReference type="SAM" id="Phobius"/>
    </source>
</evidence>
<keyword evidence="1" id="KW-0812">Transmembrane</keyword>
<dbReference type="STRING" id="4081.A0A3Q7ECK1"/>
<feature type="transmembrane region" description="Helical" evidence="1">
    <location>
        <begin position="20"/>
        <end position="40"/>
    </location>
</feature>
<reference evidence="2" key="2">
    <citation type="submission" date="2019-01" db="UniProtKB">
        <authorList>
            <consortium name="EnsemblPlants"/>
        </authorList>
    </citation>
    <scope>IDENTIFICATION</scope>
    <source>
        <strain evidence="2">cv. Heinz 1706</strain>
    </source>
</reference>
<dbReference type="AlphaFoldDB" id="A0A3Q7ECK1"/>